<accession>A0A8H6M296</accession>
<name>A0A8H6M296_9AGAR</name>
<feature type="compositionally biased region" description="Polar residues" evidence="1">
    <location>
        <begin position="71"/>
        <end position="81"/>
    </location>
</feature>
<feature type="domain" description="Arrestin-like N-terminal" evidence="2">
    <location>
        <begin position="106"/>
        <end position="220"/>
    </location>
</feature>
<evidence type="ECO:0000259" key="2">
    <source>
        <dbReference type="Pfam" id="PF00339"/>
    </source>
</evidence>
<protein>
    <recommendedName>
        <fullName evidence="2">Arrestin-like N-terminal domain-containing protein</fullName>
    </recommendedName>
</protein>
<feature type="compositionally biased region" description="Polar residues" evidence="1">
    <location>
        <begin position="1"/>
        <end position="23"/>
    </location>
</feature>
<feature type="region of interest" description="Disordered" evidence="1">
    <location>
        <begin position="59"/>
        <end position="88"/>
    </location>
</feature>
<dbReference type="EMBL" id="JACGCI010000067">
    <property type="protein sequence ID" value="KAF6748982.1"/>
    <property type="molecule type" value="Genomic_DNA"/>
</dbReference>
<feature type="region of interest" description="Disordered" evidence="1">
    <location>
        <begin position="163"/>
        <end position="184"/>
    </location>
</feature>
<dbReference type="OrthoDB" id="3262423at2759"/>
<evidence type="ECO:0000313" key="4">
    <source>
        <dbReference type="Proteomes" id="UP000521943"/>
    </source>
</evidence>
<dbReference type="InterPro" id="IPR014752">
    <property type="entry name" value="Arrestin-like_C"/>
</dbReference>
<dbReference type="InterPro" id="IPR011021">
    <property type="entry name" value="Arrestin-like_N"/>
</dbReference>
<feature type="region of interest" description="Disordered" evidence="1">
    <location>
        <begin position="1"/>
        <end position="27"/>
    </location>
</feature>
<reference evidence="3 4" key="1">
    <citation type="submission" date="2020-07" db="EMBL/GenBank/DDBJ databases">
        <title>Comparative genomics of pyrophilous fungi reveals a link between fire events and developmental genes.</title>
        <authorList>
            <consortium name="DOE Joint Genome Institute"/>
            <person name="Steindorff A.S."/>
            <person name="Carver A."/>
            <person name="Calhoun S."/>
            <person name="Stillman K."/>
            <person name="Liu H."/>
            <person name="Lipzen A."/>
            <person name="Pangilinan J."/>
            <person name="Labutti K."/>
            <person name="Bruns T.D."/>
            <person name="Grigoriev I.V."/>
        </authorList>
    </citation>
    <scope>NUCLEOTIDE SEQUENCE [LARGE SCALE GENOMIC DNA]</scope>
    <source>
        <strain evidence="3 4">CBS 144469</strain>
    </source>
</reference>
<dbReference type="Pfam" id="PF00339">
    <property type="entry name" value="Arrestin_N"/>
    <property type="match status" value="1"/>
</dbReference>
<keyword evidence="4" id="KW-1185">Reference proteome</keyword>
<proteinExistence type="predicted"/>
<comment type="caution">
    <text evidence="3">The sequence shown here is derived from an EMBL/GenBank/DDBJ whole genome shotgun (WGS) entry which is preliminary data.</text>
</comment>
<feature type="region of interest" description="Disordered" evidence="1">
    <location>
        <begin position="475"/>
        <end position="495"/>
    </location>
</feature>
<gene>
    <name evidence="3" type="ORF">DFP72DRAFT_915275</name>
</gene>
<dbReference type="AlphaFoldDB" id="A0A8H6M296"/>
<sequence length="560" mass="61557">MSNSRVPPQASSSPRSQYPNTQDAPPAYLPQYSMLSVATLPLYPSAEELDIANVNFARNSSGQSERPRRTFNFSIGPSTSGNGNGAMKPWLAMRLKSNSPSSAQRPRFIGGEDVEGTVLLDLERPQAISSIVVLLRGRLVTSSMEDGSHVFLEHFHPVWKSEWGMKTPNTSSSDDSRNSAKPGALSKGKLCGKFEWPFSFPFPTHFPATQRKGSKPVSYTTPQTLIERSVQATVIYEVVVKVVSGMFRNTHKIVANVLYVPMLESPDLPLLRSEAYRSGTYLCSPLQDEEGWSSLTPFKLRVASIGNPTSSPIQIECTIYIANPTTYTRGTVMPCYLVCKSDRLNPGDVDQCNTLEAFMTQQCISLYLCRFVESRDANQMAASSTVLNGFRTHSGEEERERRKKIGTAAVWWRPRGLGAQNNVVEAGTSLLEGELHLDPGLFPSCEVPFLSVSYVVSAYLSDSQDLAVECLSRPEINLPSPPATPTRPKRFSPPSYPSQDLYLRATVDKKKAVASLPVKICTVKGEGPLPVHFMPRPVAIAPNKTEVQAVEMMGGLAWGR</sequence>
<organism evidence="3 4">
    <name type="scientific">Ephemerocybe angulata</name>
    <dbReference type="NCBI Taxonomy" id="980116"/>
    <lineage>
        <taxon>Eukaryota</taxon>
        <taxon>Fungi</taxon>
        <taxon>Dikarya</taxon>
        <taxon>Basidiomycota</taxon>
        <taxon>Agaricomycotina</taxon>
        <taxon>Agaricomycetes</taxon>
        <taxon>Agaricomycetidae</taxon>
        <taxon>Agaricales</taxon>
        <taxon>Agaricineae</taxon>
        <taxon>Psathyrellaceae</taxon>
        <taxon>Ephemerocybe</taxon>
    </lineage>
</organism>
<evidence type="ECO:0000313" key="3">
    <source>
        <dbReference type="EMBL" id="KAF6748982.1"/>
    </source>
</evidence>
<evidence type="ECO:0000256" key="1">
    <source>
        <dbReference type="SAM" id="MobiDB-lite"/>
    </source>
</evidence>
<dbReference type="Gene3D" id="2.60.40.640">
    <property type="match status" value="1"/>
</dbReference>
<dbReference type="Proteomes" id="UP000521943">
    <property type="component" value="Unassembled WGS sequence"/>
</dbReference>